<dbReference type="PANTHER" id="PTHR30404">
    <property type="entry name" value="N-ACETYLMURAMOYL-L-ALANINE AMIDASE"/>
    <property type="match status" value="1"/>
</dbReference>
<dbReference type="RefSeq" id="WP_020211525.1">
    <property type="nucleotide sequence ID" value="NZ_JRLX01000001.1"/>
</dbReference>
<dbReference type="GO" id="GO:0030288">
    <property type="term" value="C:outer membrane-bounded periplasmic space"/>
    <property type="evidence" value="ECO:0007669"/>
    <property type="project" value="TreeGrafter"/>
</dbReference>
<dbReference type="InterPro" id="IPR002508">
    <property type="entry name" value="MurNAc-LAA_cat"/>
</dbReference>
<evidence type="ECO:0000259" key="4">
    <source>
        <dbReference type="SMART" id="SM00646"/>
    </source>
</evidence>
<dbReference type="Pfam" id="PF01520">
    <property type="entry name" value="Amidase_3"/>
    <property type="match status" value="1"/>
</dbReference>
<feature type="domain" description="MurNAc-LAA" evidence="4">
    <location>
        <begin position="88"/>
        <end position="246"/>
    </location>
</feature>
<name>A0A0A2M780_9FLAO</name>
<dbReference type="SMART" id="SM00646">
    <property type="entry name" value="Ami_3"/>
    <property type="match status" value="1"/>
</dbReference>
<dbReference type="eggNOG" id="COG0860">
    <property type="taxonomic scope" value="Bacteria"/>
</dbReference>
<evidence type="ECO:0000256" key="2">
    <source>
        <dbReference type="ARBA" id="ARBA00011901"/>
    </source>
</evidence>
<comment type="catalytic activity">
    <reaction evidence="1">
        <text>Hydrolyzes the link between N-acetylmuramoyl residues and L-amino acid residues in certain cell-wall glycopeptides.</text>
        <dbReference type="EC" id="3.5.1.28"/>
    </reaction>
</comment>
<accession>A0A0A2M780</accession>
<dbReference type="Proteomes" id="UP000030152">
    <property type="component" value="Unassembled WGS sequence"/>
</dbReference>
<dbReference type="Gene3D" id="3.40.630.40">
    <property type="entry name" value="Zn-dependent exopeptidases"/>
    <property type="match status" value="1"/>
</dbReference>
<sequence>MTRLTKKYLFYILILLCTASFGQSKKFKVVLDAGHGGGDEGTAHNSYKEKAIVLSVALKIGKILEDEPGFNVVYTRKTDVFIELRERANIANKADADLFVSIHCNGVNAEQAQGTETFVMGLSRSKINLEVARKENSVITLEKDYKLKYKGFNPDNPDTTIGIALAQEESLNQSIILAGKIRDGFKNDLKKNDRGIKQIPLWVLDATAMPGVLIELGFISNKAEGAYLNSADGQEEMAKSIAKAIISYKKMFDGNASDSEQQAEITEAVKEVTSDKKNEVEPEAEQKDTVAKAGVVFKVQISSSGRDLATKPSNFKGLKNISKLKSGSQIKYFYGETTDYSKTAKLLSEAKSKGFTSAYVVAFRKNKIISIAEALK</sequence>
<dbReference type="OrthoDB" id="9806267at2"/>
<evidence type="ECO:0000256" key="3">
    <source>
        <dbReference type="ARBA" id="ARBA00022801"/>
    </source>
</evidence>
<dbReference type="CDD" id="cd02696">
    <property type="entry name" value="MurNAc-LAA"/>
    <property type="match status" value="1"/>
</dbReference>
<keyword evidence="3" id="KW-0378">Hydrolase</keyword>
<dbReference type="FunFam" id="3.40.630.40:FF:000005">
    <property type="entry name" value="N-acetylmuramoyl-L-alanine amidase (AmiA)"/>
    <property type="match status" value="1"/>
</dbReference>
<dbReference type="GO" id="GO:0008745">
    <property type="term" value="F:N-acetylmuramoyl-L-alanine amidase activity"/>
    <property type="evidence" value="ECO:0007669"/>
    <property type="project" value="UniProtKB-EC"/>
</dbReference>
<dbReference type="InterPro" id="IPR050695">
    <property type="entry name" value="N-acetylmuramoyl_amidase_3"/>
</dbReference>
<reference evidence="5 6" key="1">
    <citation type="submission" date="2013-09" db="EMBL/GenBank/DDBJ databases">
        <authorList>
            <person name="Zeng Z."/>
            <person name="Chen C."/>
        </authorList>
    </citation>
    <scope>NUCLEOTIDE SEQUENCE [LARGE SCALE GENOMIC DNA]</scope>
    <source>
        <strain evidence="5 6">WB 3.3-2</strain>
    </source>
</reference>
<organism evidence="5 6">
    <name type="scientific">Flavobacterium rivuli WB 3.3-2 = DSM 21788</name>
    <dbReference type="NCBI Taxonomy" id="1121895"/>
    <lineage>
        <taxon>Bacteria</taxon>
        <taxon>Pseudomonadati</taxon>
        <taxon>Bacteroidota</taxon>
        <taxon>Flavobacteriia</taxon>
        <taxon>Flavobacteriales</taxon>
        <taxon>Flavobacteriaceae</taxon>
        <taxon>Flavobacterium</taxon>
    </lineage>
</organism>
<dbReference type="EMBL" id="JRLX01000001">
    <property type="protein sequence ID" value="KGO88512.1"/>
    <property type="molecule type" value="Genomic_DNA"/>
</dbReference>
<evidence type="ECO:0000256" key="1">
    <source>
        <dbReference type="ARBA" id="ARBA00001561"/>
    </source>
</evidence>
<keyword evidence="6" id="KW-1185">Reference proteome</keyword>
<dbReference type="PANTHER" id="PTHR30404:SF0">
    <property type="entry name" value="N-ACETYLMURAMOYL-L-ALANINE AMIDASE AMIC"/>
    <property type="match status" value="1"/>
</dbReference>
<dbReference type="STRING" id="1121895.GCA_000378485_00403"/>
<proteinExistence type="predicted"/>
<dbReference type="GO" id="GO:0009253">
    <property type="term" value="P:peptidoglycan catabolic process"/>
    <property type="evidence" value="ECO:0007669"/>
    <property type="project" value="InterPro"/>
</dbReference>
<dbReference type="EC" id="3.5.1.28" evidence="2"/>
<dbReference type="AlphaFoldDB" id="A0A0A2M780"/>
<evidence type="ECO:0000313" key="5">
    <source>
        <dbReference type="EMBL" id="KGO88512.1"/>
    </source>
</evidence>
<gene>
    <name evidence="5" type="ORF">Q765_00985</name>
</gene>
<dbReference type="SUPFAM" id="SSF53187">
    <property type="entry name" value="Zn-dependent exopeptidases"/>
    <property type="match status" value="1"/>
</dbReference>
<comment type="caution">
    <text evidence="5">The sequence shown here is derived from an EMBL/GenBank/DDBJ whole genome shotgun (WGS) entry which is preliminary data.</text>
</comment>
<protein>
    <recommendedName>
        <fullName evidence="2">N-acetylmuramoyl-L-alanine amidase</fullName>
        <ecNumber evidence="2">3.5.1.28</ecNumber>
    </recommendedName>
</protein>
<evidence type="ECO:0000313" key="6">
    <source>
        <dbReference type="Proteomes" id="UP000030152"/>
    </source>
</evidence>